<evidence type="ECO:0000313" key="1">
    <source>
        <dbReference type="EMBL" id="QJA67112.1"/>
    </source>
</evidence>
<dbReference type="AlphaFoldDB" id="A0A6M3JDD3"/>
<accession>A0A6M3JDD3</accession>
<name>A0A6M3JDD3_9ZZZZ</name>
<dbReference type="EMBL" id="MT141566">
    <property type="protein sequence ID" value="QJA67112.1"/>
    <property type="molecule type" value="Genomic_DNA"/>
</dbReference>
<evidence type="ECO:0000313" key="2">
    <source>
        <dbReference type="EMBL" id="QJA84678.1"/>
    </source>
</evidence>
<proteinExistence type="predicted"/>
<gene>
    <name evidence="2" type="ORF">MM415A00172_0022</name>
    <name evidence="1" type="ORF">MM415B00296_0018</name>
</gene>
<reference evidence="1" key="1">
    <citation type="submission" date="2020-03" db="EMBL/GenBank/DDBJ databases">
        <title>The deep terrestrial virosphere.</title>
        <authorList>
            <person name="Holmfeldt K."/>
            <person name="Nilsson E."/>
            <person name="Simone D."/>
            <person name="Lopez-Fernandez M."/>
            <person name="Wu X."/>
            <person name="de Brujin I."/>
            <person name="Lundin D."/>
            <person name="Andersson A."/>
            <person name="Bertilsson S."/>
            <person name="Dopson M."/>
        </authorList>
    </citation>
    <scope>NUCLEOTIDE SEQUENCE</scope>
    <source>
        <strain evidence="2">MM415A00172</strain>
        <strain evidence="1">MM415B00296</strain>
    </source>
</reference>
<sequence length="39" mass="4430">MAGFLGMRGTDDWATDERPLNWRQGILYLYPKSIGSEIA</sequence>
<organism evidence="1">
    <name type="scientific">viral metagenome</name>
    <dbReference type="NCBI Taxonomy" id="1070528"/>
    <lineage>
        <taxon>unclassified sequences</taxon>
        <taxon>metagenomes</taxon>
        <taxon>organismal metagenomes</taxon>
    </lineage>
</organism>
<dbReference type="EMBL" id="MT142533">
    <property type="protein sequence ID" value="QJA84678.1"/>
    <property type="molecule type" value="Genomic_DNA"/>
</dbReference>
<protein>
    <submittedName>
        <fullName evidence="1">Uncharacterized protein</fullName>
    </submittedName>
</protein>